<dbReference type="InterPro" id="IPR041413">
    <property type="entry name" value="MLTR_LBD"/>
</dbReference>
<dbReference type="SMART" id="SM00530">
    <property type="entry name" value="HTH_XRE"/>
    <property type="match status" value="1"/>
</dbReference>
<evidence type="ECO:0000313" key="3">
    <source>
        <dbReference type="EMBL" id="ABD12128.1"/>
    </source>
</evidence>
<organism evidence="3 4">
    <name type="scientific">Frankia casuarinae (strain DSM 45818 / CECT 9043 / HFP020203 / CcI3)</name>
    <dbReference type="NCBI Taxonomy" id="106370"/>
    <lineage>
        <taxon>Bacteria</taxon>
        <taxon>Bacillati</taxon>
        <taxon>Actinomycetota</taxon>
        <taxon>Actinomycetes</taxon>
        <taxon>Frankiales</taxon>
        <taxon>Frankiaceae</taxon>
        <taxon>Frankia</taxon>
    </lineage>
</organism>
<feature type="region of interest" description="Disordered" evidence="1">
    <location>
        <begin position="299"/>
        <end position="318"/>
    </location>
</feature>
<dbReference type="STRING" id="106370.Francci3_2768"/>
<evidence type="ECO:0000259" key="2">
    <source>
        <dbReference type="SMART" id="SM00530"/>
    </source>
</evidence>
<dbReference type="Gene3D" id="1.10.260.40">
    <property type="entry name" value="lambda repressor-like DNA-binding domains"/>
    <property type="match status" value="1"/>
</dbReference>
<dbReference type="AlphaFoldDB" id="Q2J9B4"/>
<dbReference type="EMBL" id="CP000249">
    <property type="protein sequence ID" value="ABD12128.1"/>
    <property type="molecule type" value="Genomic_DNA"/>
</dbReference>
<dbReference type="InterPro" id="IPR001387">
    <property type="entry name" value="Cro/C1-type_HTH"/>
</dbReference>
<dbReference type="KEGG" id="fra:Francci3_2768"/>
<feature type="region of interest" description="Disordered" evidence="1">
    <location>
        <begin position="1"/>
        <end position="29"/>
    </location>
</feature>
<dbReference type="CDD" id="cd00093">
    <property type="entry name" value="HTH_XRE"/>
    <property type="match status" value="1"/>
</dbReference>
<evidence type="ECO:0000313" key="4">
    <source>
        <dbReference type="Proteomes" id="UP000001937"/>
    </source>
</evidence>
<dbReference type="Proteomes" id="UP000001937">
    <property type="component" value="Chromosome"/>
</dbReference>
<keyword evidence="4" id="KW-1185">Reference proteome</keyword>
<name>Q2J9B4_FRACC</name>
<dbReference type="PhylomeDB" id="Q2J9B4"/>
<dbReference type="Pfam" id="PF17765">
    <property type="entry name" value="MLTR_LBD"/>
    <property type="match status" value="1"/>
</dbReference>
<accession>Q2J9B4</accession>
<protein>
    <submittedName>
        <fullName evidence="3">Transcriptional regulator, XRE family</fullName>
    </submittedName>
</protein>
<dbReference type="PANTHER" id="PTHR35010">
    <property type="entry name" value="BLL4672 PROTEIN-RELATED"/>
    <property type="match status" value="1"/>
</dbReference>
<dbReference type="GO" id="GO:0003677">
    <property type="term" value="F:DNA binding"/>
    <property type="evidence" value="ECO:0007669"/>
    <property type="project" value="InterPro"/>
</dbReference>
<dbReference type="eggNOG" id="COG1396">
    <property type="taxonomic scope" value="Bacteria"/>
</dbReference>
<reference evidence="3 4" key="1">
    <citation type="journal article" date="2007" name="Genome Res.">
        <title>Genome characteristics of facultatively symbiotic Frankia sp. strains reflect host range and host plant biogeography.</title>
        <authorList>
            <person name="Normand P."/>
            <person name="Lapierre P."/>
            <person name="Tisa L.S."/>
            <person name="Gogarten J.P."/>
            <person name="Alloisio N."/>
            <person name="Bagnarol E."/>
            <person name="Bassi C.A."/>
            <person name="Berry A.M."/>
            <person name="Bickhart D.M."/>
            <person name="Choisne N."/>
            <person name="Couloux A."/>
            <person name="Cournoyer B."/>
            <person name="Cruveiller S."/>
            <person name="Daubin V."/>
            <person name="Demange N."/>
            <person name="Francino M.P."/>
            <person name="Goltsman E."/>
            <person name="Huang Y."/>
            <person name="Kopp O.R."/>
            <person name="Labarre L."/>
            <person name="Lapidus A."/>
            <person name="Lavire C."/>
            <person name="Marechal J."/>
            <person name="Martinez M."/>
            <person name="Mastronunzio J.E."/>
            <person name="Mullin B.C."/>
            <person name="Niemann J."/>
            <person name="Pujic P."/>
            <person name="Rawnsley T."/>
            <person name="Rouy Z."/>
            <person name="Schenowitz C."/>
            <person name="Sellstedt A."/>
            <person name="Tavares F."/>
            <person name="Tomkins J.P."/>
            <person name="Vallenet D."/>
            <person name="Valverde C."/>
            <person name="Wall L.G."/>
            <person name="Wang Y."/>
            <person name="Medigue C."/>
            <person name="Benson D.R."/>
        </authorList>
    </citation>
    <scope>NUCLEOTIDE SEQUENCE [LARGE SCALE GENOMIC DNA]</scope>
    <source>
        <strain evidence="4">DSM 45818 / CECT 9043 / CcI3</strain>
    </source>
</reference>
<gene>
    <name evidence="3" type="ordered locus">Francci3_2768</name>
</gene>
<dbReference type="HOGENOM" id="CLU_057862_2_0_11"/>
<dbReference type="Pfam" id="PF13560">
    <property type="entry name" value="HTH_31"/>
    <property type="match status" value="1"/>
</dbReference>
<feature type="compositionally biased region" description="Low complexity" evidence="1">
    <location>
        <begin position="302"/>
        <end position="318"/>
    </location>
</feature>
<evidence type="ECO:0000256" key="1">
    <source>
        <dbReference type="SAM" id="MobiDB-lite"/>
    </source>
</evidence>
<dbReference type="SUPFAM" id="SSF47413">
    <property type="entry name" value="lambda repressor-like DNA-binding domains"/>
    <property type="match status" value="1"/>
</dbReference>
<dbReference type="InterPro" id="IPR010982">
    <property type="entry name" value="Lambda_DNA-bd_dom_sf"/>
</dbReference>
<proteinExistence type="predicted"/>
<dbReference type="Gene3D" id="3.30.450.180">
    <property type="match status" value="1"/>
</dbReference>
<sequence>MLSRPPDVPDVPDVPDRRCRPGRPIRLEPMSDDARQRELGFFLRAHRERLRPEDVGLPATPRRRTPGLRREEVAALSGLGLAWYTWLEQGRVAASRQVLEAVARALRLDDDGRRHALALAGLHTPPADRHHTLVKALRSVLDNWPNCPALLLDRRFDVTAWNDAYTVLWGDPADVPEPQRNLLWLLVAQPRTRDGMGGSEDVAKDLLAQFRAQIGHHPDDQRGRAVLELLEQARPELRAWWQCRSVRVFTGRTVSAATPLGDISLMLSVLRPGDDPESTIWLQTPATPADRELLTRLAAETPGAAGRPDPAARQRLSA</sequence>
<feature type="domain" description="HTH cro/C1-type" evidence="2">
    <location>
        <begin position="42"/>
        <end position="113"/>
    </location>
</feature>